<evidence type="ECO:0000313" key="1">
    <source>
        <dbReference type="EMBL" id="JAT36850.1"/>
    </source>
</evidence>
<name>A0A1B6MLM1_9HEMI</name>
<accession>A0A1B6MLM1</accession>
<reference evidence="1" key="1">
    <citation type="submission" date="2015-11" db="EMBL/GenBank/DDBJ databases">
        <title>De novo transcriptome assembly of four potential Pierce s Disease insect vectors from Arizona vineyards.</title>
        <authorList>
            <person name="Tassone E.E."/>
        </authorList>
    </citation>
    <scope>NUCLEOTIDE SEQUENCE</scope>
</reference>
<dbReference type="AlphaFoldDB" id="A0A1B6MLM1"/>
<dbReference type="EMBL" id="GEBQ01003127">
    <property type="protein sequence ID" value="JAT36850.1"/>
    <property type="molecule type" value="Transcribed_RNA"/>
</dbReference>
<protein>
    <submittedName>
        <fullName evidence="1">Uncharacterized protein</fullName>
    </submittedName>
</protein>
<sequence>DKYEDVAYCQTRIKDESICRHFTVKVDAAYEVRLKFPFKSVKDKFEVIRFENSVLGYLEKLIANVYDESLLVSTVKQTVLVSYPSQLPCIPSVTILNCQTDNK</sequence>
<proteinExistence type="predicted"/>
<feature type="non-terminal residue" evidence="1">
    <location>
        <position position="103"/>
    </location>
</feature>
<gene>
    <name evidence="1" type="ORF">g.2428</name>
</gene>
<organism evidence="1">
    <name type="scientific">Graphocephala atropunctata</name>
    <dbReference type="NCBI Taxonomy" id="36148"/>
    <lineage>
        <taxon>Eukaryota</taxon>
        <taxon>Metazoa</taxon>
        <taxon>Ecdysozoa</taxon>
        <taxon>Arthropoda</taxon>
        <taxon>Hexapoda</taxon>
        <taxon>Insecta</taxon>
        <taxon>Pterygota</taxon>
        <taxon>Neoptera</taxon>
        <taxon>Paraneoptera</taxon>
        <taxon>Hemiptera</taxon>
        <taxon>Auchenorrhyncha</taxon>
        <taxon>Membracoidea</taxon>
        <taxon>Cicadellidae</taxon>
        <taxon>Cicadellinae</taxon>
        <taxon>Cicadellini</taxon>
        <taxon>Graphocephala</taxon>
    </lineage>
</organism>
<feature type="non-terminal residue" evidence="1">
    <location>
        <position position="1"/>
    </location>
</feature>